<feature type="non-terminal residue" evidence="5">
    <location>
        <position position="348"/>
    </location>
</feature>
<dbReference type="Pfam" id="PF07631">
    <property type="entry name" value="PSD4"/>
    <property type="match status" value="1"/>
</dbReference>
<dbReference type="InterPro" id="IPR013039">
    <property type="entry name" value="DUF1588"/>
</dbReference>
<dbReference type="Pfam" id="PF07637">
    <property type="entry name" value="PSD5"/>
    <property type="match status" value="1"/>
</dbReference>
<proteinExistence type="predicted"/>
<feature type="non-terminal residue" evidence="5">
    <location>
        <position position="1"/>
    </location>
</feature>
<reference evidence="5" key="1">
    <citation type="submission" date="2018-05" db="EMBL/GenBank/DDBJ databases">
        <authorList>
            <person name="Lanie J.A."/>
            <person name="Ng W.-L."/>
            <person name="Kazmierczak K.M."/>
            <person name="Andrzejewski T.M."/>
            <person name="Davidsen T.M."/>
            <person name="Wayne K.J."/>
            <person name="Tettelin H."/>
            <person name="Glass J.I."/>
            <person name="Rusch D."/>
            <person name="Podicherti R."/>
            <person name="Tsui H.-C.T."/>
            <person name="Winkler M.E."/>
        </authorList>
    </citation>
    <scope>NUCLEOTIDE SEQUENCE</scope>
</reference>
<protein>
    <recommendedName>
        <fullName evidence="6">DUF1592 domain-containing protein</fullName>
    </recommendedName>
</protein>
<name>A0A382JBP1_9ZZZZ</name>
<evidence type="ECO:0000259" key="2">
    <source>
        <dbReference type="Pfam" id="PF07627"/>
    </source>
</evidence>
<dbReference type="InterPro" id="IPR013043">
    <property type="entry name" value="DUF1595"/>
</dbReference>
<feature type="domain" description="DUF1592" evidence="3">
    <location>
        <begin position="149"/>
        <end position="276"/>
    </location>
</feature>
<dbReference type="Pfam" id="PF07627">
    <property type="entry name" value="PSCyt3"/>
    <property type="match status" value="1"/>
</dbReference>
<sequence length="348" mass="39541">NALYDGESPPKAINKVIEEKDKKGKIRKKKVKVYPEDPDFPKIIIESVEFVRNDYPSWPPPLHRGIIREGEDLTDSKAVKNILSRFLRRAWRRPVSEEEKGKWLAHYEVIRKQSDTSVSALKETLSATLASPHFLYLSEPFKSDKPRKLNAHELATRLSYFLWSSMPDEELSALADSGRLLEGSVLQRQFERMLKDSKSDRFAKEFCGQWLDLEGVDRVAINPQYYRNFDNRLKPDMVGETQAFFREILRSNTSALQFIDADFAMLNASLAKHYGLDGPKSQKFERVSLRGTGRPGGVLGHASTHLAGSDGADSHPIKRAVWIRERLLHDPPNPPPPDVPGVEKSVPN</sequence>
<dbReference type="InterPro" id="IPR013042">
    <property type="entry name" value="DUF1592"/>
</dbReference>
<accession>A0A382JBP1</accession>
<feature type="domain" description="DUF1595" evidence="4">
    <location>
        <begin position="79"/>
        <end position="139"/>
    </location>
</feature>
<evidence type="ECO:0000256" key="1">
    <source>
        <dbReference type="SAM" id="MobiDB-lite"/>
    </source>
</evidence>
<evidence type="ECO:0000259" key="3">
    <source>
        <dbReference type="Pfam" id="PF07631"/>
    </source>
</evidence>
<gene>
    <name evidence="5" type="ORF">METZ01_LOCUS261636</name>
</gene>
<feature type="domain" description="DUF1588" evidence="2">
    <location>
        <begin position="296"/>
        <end position="345"/>
    </location>
</feature>
<organism evidence="5">
    <name type="scientific">marine metagenome</name>
    <dbReference type="NCBI Taxonomy" id="408172"/>
    <lineage>
        <taxon>unclassified sequences</taxon>
        <taxon>metagenomes</taxon>
        <taxon>ecological metagenomes</taxon>
    </lineage>
</organism>
<feature type="region of interest" description="Disordered" evidence="1">
    <location>
        <begin position="326"/>
        <end position="348"/>
    </location>
</feature>
<evidence type="ECO:0008006" key="6">
    <source>
        <dbReference type="Google" id="ProtNLM"/>
    </source>
</evidence>
<dbReference type="AlphaFoldDB" id="A0A382JBP1"/>
<evidence type="ECO:0000259" key="4">
    <source>
        <dbReference type="Pfam" id="PF07637"/>
    </source>
</evidence>
<dbReference type="EMBL" id="UINC01072850">
    <property type="protein sequence ID" value="SVC08782.1"/>
    <property type="molecule type" value="Genomic_DNA"/>
</dbReference>
<evidence type="ECO:0000313" key="5">
    <source>
        <dbReference type="EMBL" id="SVC08782.1"/>
    </source>
</evidence>